<sequence length="519" mass="56004">MSNDARLVEVHNLLIDFPNEQQALARALDLAARITETAAAAPTLTTEETTTARTALARLAEIAAPPPDLFYDDPDLEEADLPPPQLRQDFLHRIPAAQRLAASLIGLLSSATDPSSRPELELRARLLVVFGRYDASTPGLGIPLASAADDLLPTLLGHPPSVRLPLARHVLTVSLPPYFKLHPKLNPATGRVLSRPLGGEGALNTWFESSEQDVTSWRRQVGLAAVVNLVIEALQPGEIEDLWPFLLPPLLSYLDDFESANKMRGVAILGTLLKRVDASLLRRTGVGKVFERSLEACFSALSDPNTPRLLAATHPIALQLVNLQYPPPRPSDPLAADEPRFEALCRLFTTSIVHAWEFKGQNVAIETVTACALAPLVDAMGSATIRYLQILMPHLTDLLVTTATAGGDGTWTVDTATMMLAASRALVAVVRNARLRMRRWEGKIGVAVSQCWIGMHESKTAQALQAGSQEGSAAIEELKESLADLLRELEGVSDTPIATRLAPYAGLADLVSSLEIAAH</sequence>
<dbReference type="GO" id="GO:0005634">
    <property type="term" value="C:nucleus"/>
    <property type="evidence" value="ECO:0007669"/>
    <property type="project" value="TreeGrafter"/>
</dbReference>
<dbReference type="Proteomes" id="UP000777482">
    <property type="component" value="Unassembled WGS sequence"/>
</dbReference>
<dbReference type="AlphaFoldDB" id="A0A9P6VVI8"/>
<evidence type="ECO:0000313" key="4">
    <source>
        <dbReference type="Proteomes" id="UP000777482"/>
    </source>
</evidence>
<evidence type="ECO:0000313" key="3">
    <source>
        <dbReference type="EMBL" id="KAG0656116.1"/>
    </source>
</evidence>
<gene>
    <name evidence="3" type="ORF">C6P46_000435</name>
</gene>
<dbReference type="InterPro" id="IPR018870">
    <property type="entry name" value="Tti2"/>
</dbReference>
<dbReference type="PANTHER" id="PTHR32226:SF2">
    <property type="entry name" value="TELO2-INTERACTING PROTEIN 2"/>
    <property type="match status" value="1"/>
</dbReference>
<dbReference type="PANTHER" id="PTHR32226">
    <property type="entry name" value="TELO2-INTERACTING PROTEIN 2"/>
    <property type="match status" value="1"/>
</dbReference>
<accession>A0A9P6VVI8</accession>
<evidence type="ECO:0000256" key="1">
    <source>
        <dbReference type="ARBA" id="ARBA00034736"/>
    </source>
</evidence>
<protein>
    <submittedName>
        <fullName evidence="3">Uncharacterized protein</fullName>
    </submittedName>
</protein>
<reference evidence="3 4" key="1">
    <citation type="submission" date="2020-11" db="EMBL/GenBank/DDBJ databases">
        <title>Kefir isolates.</title>
        <authorList>
            <person name="Marcisauskas S."/>
            <person name="Kim Y."/>
            <person name="Blasche S."/>
        </authorList>
    </citation>
    <scope>NUCLEOTIDE SEQUENCE [LARGE SCALE GENOMIC DNA]</scope>
    <source>
        <strain evidence="3 4">KR</strain>
    </source>
</reference>
<dbReference type="InterPro" id="IPR016024">
    <property type="entry name" value="ARM-type_fold"/>
</dbReference>
<name>A0A9P6VVI8_RHOMI</name>
<dbReference type="Pfam" id="PF10521">
    <property type="entry name" value="Tti2"/>
    <property type="match status" value="1"/>
</dbReference>
<keyword evidence="2" id="KW-0175">Coiled coil</keyword>
<dbReference type="GO" id="GO:0110078">
    <property type="term" value="C:TTT Hsp90 cochaperone complex"/>
    <property type="evidence" value="ECO:0007669"/>
    <property type="project" value="InterPro"/>
</dbReference>
<comment type="caution">
    <text evidence="3">The sequence shown here is derived from an EMBL/GenBank/DDBJ whole genome shotgun (WGS) entry which is preliminary data.</text>
</comment>
<proteinExistence type="inferred from homology"/>
<dbReference type="GO" id="GO:0005829">
    <property type="term" value="C:cytosol"/>
    <property type="evidence" value="ECO:0007669"/>
    <property type="project" value="TreeGrafter"/>
</dbReference>
<organism evidence="3 4">
    <name type="scientific">Rhodotorula mucilaginosa</name>
    <name type="common">Yeast</name>
    <name type="synonym">Rhodotorula rubra</name>
    <dbReference type="NCBI Taxonomy" id="5537"/>
    <lineage>
        <taxon>Eukaryota</taxon>
        <taxon>Fungi</taxon>
        <taxon>Dikarya</taxon>
        <taxon>Basidiomycota</taxon>
        <taxon>Pucciniomycotina</taxon>
        <taxon>Microbotryomycetes</taxon>
        <taxon>Sporidiobolales</taxon>
        <taxon>Sporidiobolaceae</taxon>
        <taxon>Rhodotorula</taxon>
    </lineage>
</organism>
<feature type="coiled-coil region" evidence="2">
    <location>
        <begin position="468"/>
        <end position="495"/>
    </location>
</feature>
<evidence type="ECO:0000256" key="2">
    <source>
        <dbReference type="SAM" id="Coils"/>
    </source>
</evidence>
<dbReference type="OrthoDB" id="6417021at2759"/>
<dbReference type="EMBL" id="PUHQ01000103">
    <property type="protein sequence ID" value="KAG0656116.1"/>
    <property type="molecule type" value="Genomic_DNA"/>
</dbReference>
<keyword evidence="4" id="KW-1185">Reference proteome</keyword>
<dbReference type="SUPFAM" id="SSF48371">
    <property type="entry name" value="ARM repeat"/>
    <property type="match status" value="1"/>
</dbReference>
<comment type="similarity">
    <text evidence="1">Belongs to the TTI2 family.</text>
</comment>